<dbReference type="InterPro" id="IPR004604">
    <property type="entry name" value="DNA_recomb/repair_RecN"/>
</dbReference>
<evidence type="ECO:0000256" key="8">
    <source>
        <dbReference type="ARBA" id="ARBA00033408"/>
    </source>
</evidence>
<dbReference type="PANTHER" id="PTHR11059:SF0">
    <property type="entry name" value="DNA REPAIR PROTEIN RECN"/>
    <property type="match status" value="1"/>
</dbReference>
<evidence type="ECO:0000256" key="6">
    <source>
        <dbReference type="ARBA" id="ARBA00022840"/>
    </source>
</evidence>
<dbReference type="Proteomes" id="UP000593802">
    <property type="component" value="Chromosome"/>
</dbReference>
<accession>A0A7I8D738</accession>
<dbReference type="GO" id="GO:0006310">
    <property type="term" value="P:DNA recombination"/>
    <property type="evidence" value="ECO:0007669"/>
    <property type="project" value="InterPro"/>
</dbReference>
<dbReference type="RefSeq" id="WP_200759970.1">
    <property type="nucleotide sequence ID" value="NZ_AP023366.1"/>
</dbReference>
<reference evidence="12 13" key="1">
    <citation type="submission" date="2020-08" db="EMBL/GenBank/DDBJ databases">
        <title>Complete Genome Sequence of Effusibacillus dendaii Strain skT53, Isolated from Farmland soil.</title>
        <authorList>
            <person name="Konishi T."/>
            <person name="Kawasaki H."/>
        </authorList>
    </citation>
    <scope>NUCLEOTIDE SEQUENCE [LARGE SCALE GENOMIC DNA]</scope>
    <source>
        <strain evidence="13">skT53</strain>
    </source>
</reference>
<protein>
    <recommendedName>
        <fullName evidence="3 9">DNA repair protein RecN</fullName>
    </recommendedName>
    <alternativeName>
        <fullName evidence="8 9">Recombination protein N</fullName>
    </alternativeName>
</protein>
<gene>
    <name evidence="12" type="primary">recN</name>
    <name evidence="12" type="ORF">skT53_08890</name>
</gene>
<dbReference type="GO" id="GO:0005524">
    <property type="term" value="F:ATP binding"/>
    <property type="evidence" value="ECO:0007669"/>
    <property type="project" value="UniProtKB-KW"/>
</dbReference>
<dbReference type="InterPro" id="IPR003395">
    <property type="entry name" value="RecF/RecN/SMC_N"/>
</dbReference>
<keyword evidence="4" id="KW-0547">Nucleotide-binding</keyword>
<sequence length="577" mass="64824">MLQELYIRNVALIEEIRLHFGQGLNVLTGETGTGKSILIDALGLILGGRASSDLIRQGCDKALVEALFVVENAQPFRQLLQELGIEWEDQSLVIVREIASSGKTVCRVNGRIVTVQTLRQIGALLVDLAGQHEQQTLLRAEEHLAILDAFGGQPIQRLKQNTAVAYAKYRSAKKELEQAAVGEQERVQRLDMLRFQLEEIQSLRLQPEDEEQLEQERNRLSHAEKLSTIVSHTYDALFTGENRQQPILDSLHKLSHDLEQTIRYDKTLQSSLELIKSAAYQLEEAAHELRTYRDSVEFNPVKLQALEERLAALQRLRRKYAPTVNEILHYADQVEQELNRLENHEENIERLQKNLVKYEQELVAEVTKLSERRKSIADKLCKQIVNELSSLMMPRTAFSIGFSTMADSDGINIDGQLVHVNESGIDRIEFLFSSNPGEPLRPLSKIASGGELSRTLLAVKTILAGDGVETLIFDEIDTGISGRAAQAVAEKMAVVAAVNQVICVTHLPQVACMADCHFMIHKIQQSGRSQTMVKQLTDTERVEELARMLSGAELTETSRKHAEEMMEQARSLKNKAS</sequence>
<dbReference type="GO" id="GO:0006281">
    <property type="term" value="P:DNA repair"/>
    <property type="evidence" value="ECO:0007669"/>
    <property type="project" value="UniProtKB-KW"/>
</dbReference>
<dbReference type="FunFam" id="3.40.50.300:FF:000356">
    <property type="entry name" value="DNA repair protein RecN"/>
    <property type="match status" value="1"/>
</dbReference>
<keyword evidence="13" id="KW-1185">Reference proteome</keyword>
<comment type="function">
    <text evidence="1 9">May be involved in recombinational repair of damaged DNA.</text>
</comment>
<dbReference type="GO" id="GO:0009432">
    <property type="term" value="P:SOS response"/>
    <property type="evidence" value="ECO:0007669"/>
    <property type="project" value="TreeGrafter"/>
</dbReference>
<proteinExistence type="inferred from homology"/>
<evidence type="ECO:0000313" key="12">
    <source>
        <dbReference type="EMBL" id="BCJ85904.1"/>
    </source>
</evidence>
<dbReference type="PANTHER" id="PTHR11059">
    <property type="entry name" value="DNA REPAIR PROTEIN RECN"/>
    <property type="match status" value="1"/>
</dbReference>
<keyword evidence="5 9" id="KW-0227">DNA damage</keyword>
<keyword evidence="10" id="KW-0175">Coiled coil</keyword>
<dbReference type="CDD" id="cd03241">
    <property type="entry name" value="ABC_RecN"/>
    <property type="match status" value="2"/>
</dbReference>
<dbReference type="SUPFAM" id="SSF52540">
    <property type="entry name" value="P-loop containing nucleoside triphosphate hydrolases"/>
    <property type="match status" value="2"/>
</dbReference>
<feature type="coiled-coil region" evidence="10">
    <location>
        <begin position="324"/>
        <end position="368"/>
    </location>
</feature>
<dbReference type="InterPro" id="IPR027417">
    <property type="entry name" value="P-loop_NTPase"/>
</dbReference>
<evidence type="ECO:0000256" key="10">
    <source>
        <dbReference type="SAM" id="Coils"/>
    </source>
</evidence>
<evidence type="ECO:0000256" key="9">
    <source>
        <dbReference type="PIRNR" id="PIRNR003128"/>
    </source>
</evidence>
<dbReference type="FunFam" id="3.40.50.300:FF:000319">
    <property type="entry name" value="DNA repair protein RecN"/>
    <property type="match status" value="1"/>
</dbReference>
<dbReference type="Pfam" id="PF02463">
    <property type="entry name" value="SMC_N"/>
    <property type="match status" value="1"/>
</dbReference>
<dbReference type="KEGG" id="eff:skT53_08890"/>
<evidence type="ECO:0000259" key="11">
    <source>
        <dbReference type="Pfam" id="PF02463"/>
    </source>
</evidence>
<evidence type="ECO:0000313" key="13">
    <source>
        <dbReference type="Proteomes" id="UP000593802"/>
    </source>
</evidence>
<dbReference type="EMBL" id="AP023366">
    <property type="protein sequence ID" value="BCJ85904.1"/>
    <property type="molecule type" value="Genomic_DNA"/>
</dbReference>
<evidence type="ECO:0000256" key="1">
    <source>
        <dbReference type="ARBA" id="ARBA00003618"/>
    </source>
</evidence>
<dbReference type="Gene3D" id="3.40.50.300">
    <property type="entry name" value="P-loop containing nucleotide triphosphate hydrolases"/>
    <property type="match status" value="2"/>
</dbReference>
<feature type="domain" description="RecF/RecN/SMC N-terminal" evidence="11">
    <location>
        <begin position="2"/>
        <end position="522"/>
    </location>
</feature>
<name>A0A7I8D738_9BACL</name>
<organism evidence="12 13">
    <name type="scientific">Effusibacillus dendaii</name>
    <dbReference type="NCBI Taxonomy" id="2743772"/>
    <lineage>
        <taxon>Bacteria</taxon>
        <taxon>Bacillati</taxon>
        <taxon>Bacillota</taxon>
        <taxon>Bacilli</taxon>
        <taxon>Bacillales</taxon>
        <taxon>Alicyclobacillaceae</taxon>
        <taxon>Effusibacillus</taxon>
    </lineage>
</organism>
<dbReference type="GO" id="GO:0043590">
    <property type="term" value="C:bacterial nucleoid"/>
    <property type="evidence" value="ECO:0007669"/>
    <property type="project" value="TreeGrafter"/>
</dbReference>
<evidence type="ECO:0000256" key="4">
    <source>
        <dbReference type="ARBA" id="ARBA00022741"/>
    </source>
</evidence>
<evidence type="ECO:0000256" key="7">
    <source>
        <dbReference type="ARBA" id="ARBA00023204"/>
    </source>
</evidence>
<evidence type="ECO:0000256" key="5">
    <source>
        <dbReference type="ARBA" id="ARBA00022763"/>
    </source>
</evidence>
<keyword evidence="6" id="KW-0067">ATP-binding</keyword>
<keyword evidence="7 9" id="KW-0234">DNA repair</keyword>
<feature type="coiled-coil region" evidence="10">
    <location>
        <begin position="166"/>
        <end position="193"/>
    </location>
</feature>
<evidence type="ECO:0000256" key="3">
    <source>
        <dbReference type="ARBA" id="ARBA00021315"/>
    </source>
</evidence>
<dbReference type="AlphaFoldDB" id="A0A7I8D738"/>
<comment type="similarity">
    <text evidence="2 9">Belongs to the RecN family.</text>
</comment>
<dbReference type="PIRSF" id="PIRSF003128">
    <property type="entry name" value="RecN"/>
    <property type="match status" value="1"/>
</dbReference>
<dbReference type="NCBIfam" id="TIGR00634">
    <property type="entry name" value="recN"/>
    <property type="match status" value="1"/>
</dbReference>
<evidence type="ECO:0000256" key="2">
    <source>
        <dbReference type="ARBA" id="ARBA00009441"/>
    </source>
</evidence>